<sequence length="173" mass="17536">MTDHPAYLPPSSGIIPACSPLRPSRVMEMRMSSKMKSPLALTAALAGGLVLTGSAFAMQPLATGYMASASAVAEGSCGADHKAAEGTKTADKKVKAEGKCGVAKMDSDKDGKVSKAEFAAAHDNDDSKFAAHDTNSDGFISDEEMKAHMGGSGGAGKMMEEGKCGEGKCGASA</sequence>
<dbReference type="PROSITE" id="PS00018">
    <property type="entry name" value="EF_HAND_1"/>
    <property type="match status" value="2"/>
</dbReference>
<accession>A0A7C9LYI3</accession>
<proteinExistence type="predicted"/>
<evidence type="ECO:0000313" key="4">
    <source>
        <dbReference type="Proteomes" id="UP000479692"/>
    </source>
</evidence>
<dbReference type="Gene3D" id="1.10.238.10">
    <property type="entry name" value="EF-hand"/>
    <property type="match status" value="1"/>
</dbReference>
<dbReference type="InterPro" id="IPR018247">
    <property type="entry name" value="EF_Hand_1_Ca_BS"/>
</dbReference>
<gene>
    <name evidence="3" type="ORF">GN331_13345</name>
</gene>
<feature type="region of interest" description="Disordered" evidence="1">
    <location>
        <begin position="148"/>
        <end position="173"/>
    </location>
</feature>
<evidence type="ECO:0000313" key="3">
    <source>
        <dbReference type="EMBL" id="MUV15185.1"/>
    </source>
</evidence>
<organism evidence="3 4">
    <name type="scientific">Noviluteimonas gilva</name>
    <dbReference type="NCBI Taxonomy" id="2682097"/>
    <lineage>
        <taxon>Bacteria</taxon>
        <taxon>Pseudomonadati</taxon>
        <taxon>Pseudomonadota</taxon>
        <taxon>Gammaproteobacteria</taxon>
        <taxon>Lysobacterales</taxon>
        <taxon>Lysobacteraceae</taxon>
        <taxon>Noviluteimonas</taxon>
    </lineage>
</organism>
<dbReference type="AlphaFoldDB" id="A0A7C9LYI3"/>
<name>A0A7C9LYI3_9GAMM</name>
<feature type="domain" description="EF-hand" evidence="2">
    <location>
        <begin position="129"/>
        <end position="155"/>
    </location>
</feature>
<dbReference type="InterPro" id="IPR011992">
    <property type="entry name" value="EF-hand-dom_pair"/>
</dbReference>
<dbReference type="PROSITE" id="PS50222">
    <property type="entry name" value="EF_HAND_2"/>
    <property type="match status" value="2"/>
</dbReference>
<evidence type="ECO:0000256" key="1">
    <source>
        <dbReference type="SAM" id="MobiDB-lite"/>
    </source>
</evidence>
<dbReference type="Proteomes" id="UP000479692">
    <property type="component" value="Unassembled WGS sequence"/>
</dbReference>
<feature type="domain" description="EF-hand" evidence="2">
    <location>
        <begin position="93"/>
        <end position="128"/>
    </location>
</feature>
<dbReference type="SUPFAM" id="SSF47473">
    <property type="entry name" value="EF-hand"/>
    <property type="match status" value="1"/>
</dbReference>
<evidence type="ECO:0000259" key="2">
    <source>
        <dbReference type="PROSITE" id="PS50222"/>
    </source>
</evidence>
<keyword evidence="4" id="KW-1185">Reference proteome</keyword>
<reference evidence="3 4" key="1">
    <citation type="submission" date="2019-12" db="EMBL/GenBank/DDBJ databases">
        <authorList>
            <person name="Xu J."/>
        </authorList>
    </citation>
    <scope>NUCLEOTIDE SEQUENCE [LARGE SCALE GENOMIC DNA]</scope>
    <source>
        <strain evidence="3 4">HX-5-24</strain>
    </source>
</reference>
<dbReference type="Pfam" id="PF13202">
    <property type="entry name" value="EF-hand_5"/>
    <property type="match status" value="2"/>
</dbReference>
<protein>
    <submittedName>
        <fullName evidence="3">EF-hand domain-containing protein</fullName>
    </submittedName>
</protein>
<dbReference type="EMBL" id="WOXT01000004">
    <property type="protein sequence ID" value="MUV15185.1"/>
    <property type="molecule type" value="Genomic_DNA"/>
</dbReference>
<dbReference type="InterPro" id="IPR002048">
    <property type="entry name" value="EF_hand_dom"/>
</dbReference>
<comment type="caution">
    <text evidence="3">The sequence shown here is derived from an EMBL/GenBank/DDBJ whole genome shotgun (WGS) entry which is preliminary data.</text>
</comment>
<dbReference type="GO" id="GO:0005509">
    <property type="term" value="F:calcium ion binding"/>
    <property type="evidence" value="ECO:0007669"/>
    <property type="project" value="InterPro"/>
</dbReference>